<dbReference type="AlphaFoldDB" id="A0A6L2LJR0"/>
<comment type="caution">
    <text evidence="1">The sequence shown here is derived from an EMBL/GenBank/DDBJ whole genome shotgun (WGS) entry which is preliminary data.</text>
</comment>
<sequence length="208" mass="23729">MVRDGDGADKTLEVHEWKEGIVTCAEVDGPKKIVIDNCIYWAAREFVRSMDGSFRDSYMIMSFDLIAKDIRLVDIPLSCILSNPFPIHFFISKLRESLVLFVPNERVEIPVCGVWKMEHDASFTKLFTINTPNYTINNILGFRKNGELVMETRKDDEELAALEVYDPCSERISNLGIYGKKGSFFMDSYKETLLLLDELDCCVCSGIN</sequence>
<evidence type="ECO:0000313" key="1">
    <source>
        <dbReference type="EMBL" id="GEU62023.1"/>
    </source>
</evidence>
<accession>A0A6L2LJR0</accession>
<reference evidence="1" key="1">
    <citation type="journal article" date="2019" name="Sci. Rep.">
        <title>Draft genome of Tanacetum cinerariifolium, the natural source of mosquito coil.</title>
        <authorList>
            <person name="Yamashiro T."/>
            <person name="Shiraishi A."/>
            <person name="Satake H."/>
            <person name="Nakayama K."/>
        </authorList>
    </citation>
    <scope>NUCLEOTIDE SEQUENCE</scope>
</reference>
<evidence type="ECO:0008006" key="2">
    <source>
        <dbReference type="Google" id="ProtNLM"/>
    </source>
</evidence>
<name>A0A6L2LJR0_TANCI</name>
<protein>
    <recommendedName>
        <fullName evidence="2">F-box associated domain-containing protein</fullName>
    </recommendedName>
</protein>
<organism evidence="1">
    <name type="scientific">Tanacetum cinerariifolium</name>
    <name type="common">Dalmatian daisy</name>
    <name type="synonym">Chrysanthemum cinerariifolium</name>
    <dbReference type="NCBI Taxonomy" id="118510"/>
    <lineage>
        <taxon>Eukaryota</taxon>
        <taxon>Viridiplantae</taxon>
        <taxon>Streptophyta</taxon>
        <taxon>Embryophyta</taxon>
        <taxon>Tracheophyta</taxon>
        <taxon>Spermatophyta</taxon>
        <taxon>Magnoliopsida</taxon>
        <taxon>eudicotyledons</taxon>
        <taxon>Gunneridae</taxon>
        <taxon>Pentapetalae</taxon>
        <taxon>asterids</taxon>
        <taxon>campanulids</taxon>
        <taxon>Asterales</taxon>
        <taxon>Asteraceae</taxon>
        <taxon>Asteroideae</taxon>
        <taxon>Anthemideae</taxon>
        <taxon>Anthemidinae</taxon>
        <taxon>Tanacetum</taxon>
    </lineage>
</organism>
<dbReference type="EMBL" id="BKCJ010004603">
    <property type="protein sequence ID" value="GEU62023.1"/>
    <property type="molecule type" value="Genomic_DNA"/>
</dbReference>
<gene>
    <name evidence="1" type="ORF">Tci_034001</name>
</gene>
<proteinExistence type="predicted"/>